<feature type="compositionally biased region" description="Basic residues" evidence="3">
    <location>
        <begin position="655"/>
        <end position="674"/>
    </location>
</feature>
<dbReference type="InterPro" id="IPR009003">
    <property type="entry name" value="Peptidase_S1_PA"/>
</dbReference>
<protein>
    <recommendedName>
        <fullName evidence="4">Peptidase S1 domain-containing protein</fullName>
    </recommendedName>
</protein>
<dbReference type="PROSITE" id="PS00134">
    <property type="entry name" value="TRYPSIN_HIS"/>
    <property type="match status" value="1"/>
</dbReference>
<dbReference type="Proteomes" id="UP001189429">
    <property type="component" value="Unassembled WGS sequence"/>
</dbReference>
<dbReference type="PRINTS" id="PR00722">
    <property type="entry name" value="CHYMOTRYPSIN"/>
</dbReference>
<feature type="region of interest" description="Disordered" evidence="3">
    <location>
        <begin position="38"/>
        <end position="61"/>
    </location>
</feature>
<feature type="region of interest" description="Disordered" evidence="3">
    <location>
        <begin position="155"/>
        <end position="180"/>
    </location>
</feature>
<evidence type="ECO:0000259" key="4">
    <source>
        <dbReference type="PROSITE" id="PS50240"/>
    </source>
</evidence>
<dbReference type="PROSITE" id="PS00135">
    <property type="entry name" value="TRYPSIN_SER"/>
    <property type="match status" value="1"/>
</dbReference>
<comment type="caution">
    <text evidence="5">The sequence shown here is derived from an EMBL/GenBank/DDBJ whole genome shotgun (WGS) entry which is preliminary data.</text>
</comment>
<dbReference type="InterPro" id="IPR001254">
    <property type="entry name" value="Trypsin_dom"/>
</dbReference>
<keyword evidence="2" id="KW-0645">Protease</keyword>
<feature type="region of interest" description="Disordered" evidence="3">
    <location>
        <begin position="558"/>
        <end position="580"/>
    </location>
</feature>
<evidence type="ECO:0000313" key="5">
    <source>
        <dbReference type="EMBL" id="CAK0903335.1"/>
    </source>
</evidence>
<dbReference type="Pfam" id="PF00089">
    <property type="entry name" value="Trypsin"/>
    <property type="match status" value="1"/>
</dbReference>
<organism evidence="5 6">
    <name type="scientific">Prorocentrum cordatum</name>
    <dbReference type="NCBI Taxonomy" id="2364126"/>
    <lineage>
        <taxon>Eukaryota</taxon>
        <taxon>Sar</taxon>
        <taxon>Alveolata</taxon>
        <taxon>Dinophyceae</taxon>
        <taxon>Prorocentrales</taxon>
        <taxon>Prorocentraceae</taxon>
        <taxon>Prorocentrum</taxon>
    </lineage>
</organism>
<dbReference type="EMBL" id="CAUYUJ010021205">
    <property type="protein sequence ID" value="CAK0903335.1"/>
    <property type="molecule type" value="Genomic_DNA"/>
</dbReference>
<dbReference type="InterPro" id="IPR043504">
    <property type="entry name" value="Peptidase_S1_PA_chymotrypsin"/>
</dbReference>
<keyword evidence="6" id="KW-1185">Reference proteome</keyword>
<keyword evidence="2" id="KW-0720">Serine protease</keyword>
<evidence type="ECO:0000256" key="2">
    <source>
        <dbReference type="RuleBase" id="RU363034"/>
    </source>
</evidence>
<feature type="region of interest" description="Disordered" evidence="3">
    <location>
        <begin position="655"/>
        <end position="691"/>
    </location>
</feature>
<keyword evidence="2" id="KW-0378">Hydrolase</keyword>
<evidence type="ECO:0000313" key="6">
    <source>
        <dbReference type="Proteomes" id="UP001189429"/>
    </source>
</evidence>
<dbReference type="InterPro" id="IPR001314">
    <property type="entry name" value="Peptidase_S1A"/>
</dbReference>
<accession>A0ABN9XYD2</accession>
<feature type="domain" description="Peptidase S1" evidence="4">
    <location>
        <begin position="173"/>
        <end position="445"/>
    </location>
</feature>
<dbReference type="PANTHER" id="PTHR24252:SF7">
    <property type="entry name" value="HYALIN"/>
    <property type="match status" value="1"/>
</dbReference>
<reference evidence="5" key="1">
    <citation type="submission" date="2023-10" db="EMBL/GenBank/DDBJ databases">
        <authorList>
            <person name="Chen Y."/>
            <person name="Shah S."/>
            <person name="Dougan E. K."/>
            <person name="Thang M."/>
            <person name="Chan C."/>
        </authorList>
    </citation>
    <scope>NUCLEOTIDE SEQUENCE [LARGE SCALE GENOMIC DNA]</scope>
</reference>
<dbReference type="InterPro" id="IPR018114">
    <property type="entry name" value="TRYPSIN_HIS"/>
</dbReference>
<keyword evidence="1" id="KW-1015">Disulfide bond</keyword>
<dbReference type="PROSITE" id="PS50240">
    <property type="entry name" value="TRYPSIN_DOM"/>
    <property type="match status" value="1"/>
</dbReference>
<dbReference type="CDD" id="cd00190">
    <property type="entry name" value="Tryp_SPc"/>
    <property type="match status" value="1"/>
</dbReference>
<sequence>MLKLLPRQRCPRWSPHQRPLWTSKARCSLCSAANARSTTATARRAPTIPTTPRTRAAPSPSIRSKAEPILVLDFDTEADWDIMTINGLDYSGATEPAGIVPTDTITWSSDFMVQAGGWLAPVPAVPVPDAAERAAHASTADVRAHARAADARADAFPVRSSSSSSSLPPPPPSSSGRLEERGAWAAPEVGLKSAGWAESFCGGTLIDKRWVLTAAHCVGGASFNIIAGEFDLASDDDGAEPVVLQVANVIVHEDYNPSTLDKDFALVHLAEDAPLGSCIGTACLPNSTSDLPVGSTCYISGWGTMSAGGNASNTIREAEVTTLSNEACSTMYVGNMSSNYYDDENMSDENMSSDYYYDENATYDPLAGWWDPITDSMLCAQGVLNGGVTDACQGDSGGPLVCSNSEGYFELHGTTSWGYGCGDRDYPGVWARVTSVIDWITETMSNPPPPPTPYPPVAPGEAWTVASGDCVVSGDCLTSPNYPQQYDTDQACVILVATGNTMAIEVSTFQTEDRLLRLPDGERQPLPRRRRARRGRAQLRDHLVRGLHHLGQRLEALPGGGVGRGGQLRGRPRAGRGGGVVRRGRGNVHLRVVRRHQQLRGRLGAGRCALRHDGHPGLLHLRRRRDQRRPRLLRRQLLRLRLQLLLLLLLRQRHHHGRRPPGRQRHRRRHRGRDQHRCPHEGWRPPAGRRPGRLRGCVRAARPVGARRGRLGGAVLLAAPLLRCQRAVPVTR</sequence>
<feature type="compositionally biased region" description="Gly residues" evidence="3">
    <location>
        <begin position="558"/>
        <end position="568"/>
    </location>
</feature>
<name>A0ABN9XYD2_9DINO</name>
<dbReference type="PANTHER" id="PTHR24252">
    <property type="entry name" value="ACROSIN-RELATED"/>
    <property type="match status" value="1"/>
</dbReference>
<dbReference type="SUPFAM" id="SSF50494">
    <property type="entry name" value="Trypsin-like serine proteases"/>
    <property type="match status" value="1"/>
</dbReference>
<evidence type="ECO:0000256" key="1">
    <source>
        <dbReference type="ARBA" id="ARBA00023157"/>
    </source>
</evidence>
<gene>
    <name evidence="5" type="ORF">PCOR1329_LOCUS79676</name>
</gene>
<evidence type="ECO:0000256" key="3">
    <source>
        <dbReference type="SAM" id="MobiDB-lite"/>
    </source>
</evidence>
<dbReference type="InterPro" id="IPR033116">
    <property type="entry name" value="TRYPSIN_SER"/>
</dbReference>
<dbReference type="SMART" id="SM00020">
    <property type="entry name" value="Tryp_SPc"/>
    <property type="match status" value="1"/>
</dbReference>
<dbReference type="Gene3D" id="2.40.10.10">
    <property type="entry name" value="Trypsin-like serine proteases"/>
    <property type="match status" value="1"/>
</dbReference>
<proteinExistence type="predicted"/>